<gene>
    <name evidence="11" type="ORF">GGR00_003646</name>
</gene>
<dbReference type="SUPFAM" id="SSF49503">
    <property type="entry name" value="Cupredoxins"/>
    <property type="match status" value="1"/>
</dbReference>
<reference evidence="11 12" key="1">
    <citation type="submission" date="2020-08" db="EMBL/GenBank/DDBJ databases">
        <title>Genomic Encyclopedia of Type Strains, Phase IV (KMG-IV): sequencing the most valuable type-strain genomes for metagenomic binning, comparative biology and taxonomic classification.</title>
        <authorList>
            <person name="Goeker M."/>
        </authorList>
    </citation>
    <scope>NUCLEOTIDE SEQUENCE [LARGE SCALE GENOMIC DNA]</scope>
    <source>
        <strain evidence="11 12">DSM 7051</strain>
    </source>
</reference>
<dbReference type="GO" id="GO:0042597">
    <property type="term" value="C:periplasmic space"/>
    <property type="evidence" value="ECO:0007669"/>
    <property type="project" value="UniProtKB-SubCell"/>
</dbReference>
<dbReference type="Proteomes" id="UP000536262">
    <property type="component" value="Unassembled WGS sequence"/>
</dbReference>
<evidence type="ECO:0000313" key="12">
    <source>
        <dbReference type="Proteomes" id="UP000536262"/>
    </source>
</evidence>
<protein>
    <recommendedName>
        <fullName evidence="7">Pseudoazurin</fullName>
    </recommendedName>
</protein>
<dbReference type="InterPro" id="IPR001235">
    <property type="entry name" value="Copper_blue_Plastocyanin"/>
</dbReference>
<comment type="cofactor">
    <cofactor evidence="8">
        <name>Cu cation</name>
        <dbReference type="ChEBI" id="CHEBI:23378"/>
    </cofactor>
    <text evidence="8">Binds 1 copper ion per subunit.</text>
</comment>
<dbReference type="NCBIfam" id="TIGR02375">
    <property type="entry name" value="pseudoazurin"/>
    <property type="match status" value="1"/>
</dbReference>
<evidence type="ECO:0000256" key="7">
    <source>
        <dbReference type="NCBIfam" id="TIGR02375"/>
    </source>
</evidence>
<feature type="binding site" evidence="8">
    <location>
        <position position="113"/>
    </location>
    <ligand>
        <name>Cu cation</name>
        <dbReference type="ChEBI" id="CHEBI:23378"/>
    </ligand>
</feature>
<evidence type="ECO:0000256" key="6">
    <source>
        <dbReference type="ARBA" id="ARBA00023008"/>
    </source>
</evidence>
<keyword evidence="2" id="KW-0813">Transport</keyword>
<evidence type="ECO:0000256" key="1">
    <source>
        <dbReference type="ARBA" id="ARBA00004418"/>
    </source>
</evidence>
<sequence>MFTRRQVLTGAAGATVLALLPVRALASVDHQVMMLNMGKKGAMVYEPDFVQAAPGDTITFVPTDKSHNAESIPGMFPADSTPFKGKLNEQITVTVEKEGVYGVKCMPHYGMGMVMLVAVGKPTNLEEARIVKHPGRAKKKFEELLAALPAS</sequence>
<organism evidence="11 12">
    <name type="scientific">Aminobacter aganoensis</name>
    <dbReference type="NCBI Taxonomy" id="83264"/>
    <lineage>
        <taxon>Bacteria</taxon>
        <taxon>Pseudomonadati</taxon>
        <taxon>Pseudomonadota</taxon>
        <taxon>Alphaproteobacteria</taxon>
        <taxon>Hyphomicrobiales</taxon>
        <taxon>Phyllobacteriaceae</taxon>
        <taxon>Aminobacter</taxon>
    </lineage>
</organism>
<keyword evidence="9" id="KW-0732">Signal</keyword>
<evidence type="ECO:0000256" key="3">
    <source>
        <dbReference type="ARBA" id="ARBA00022723"/>
    </source>
</evidence>
<dbReference type="AlphaFoldDB" id="A0A7X0F9Z8"/>
<dbReference type="InterPro" id="IPR000923">
    <property type="entry name" value="BlueCu_1"/>
</dbReference>
<proteinExistence type="predicted"/>
<evidence type="ECO:0000259" key="10">
    <source>
        <dbReference type="Pfam" id="PF00127"/>
    </source>
</evidence>
<keyword evidence="4" id="KW-0574">Periplasm</keyword>
<dbReference type="CDD" id="cd04218">
    <property type="entry name" value="Pseudoazurin"/>
    <property type="match status" value="1"/>
</dbReference>
<feature type="binding site" evidence="8">
    <location>
        <position position="67"/>
    </location>
    <ligand>
        <name>Cu cation</name>
        <dbReference type="ChEBI" id="CHEBI:23378"/>
    </ligand>
</feature>
<evidence type="ECO:0000256" key="2">
    <source>
        <dbReference type="ARBA" id="ARBA00022448"/>
    </source>
</evidence>
<dbReference type="InterPro" id="IPR006311">
    <property type="entry name" value="TAT_signal"/>
</dbReference>
<keyword evidence="6 8" id="KW-0186">Copper</keyword>
<name>A0A7X0F9Z8_9HYPH</name>
<feature type="chain" id="PRO_5030518212" description="Pseudoazurin" evidence="9">
    <location>
        <begin position="27"/>
        <end position="151"/>
    </location>
</feature>
<evidence type="ECO:0000313" key="11">
    <source>
        <dbReference type="EMBL" id="MBB6355841.1"/>
    </source>
</evidence>
<comment type="caution">
    <text evidence="11">The sequence shown here is derived from an EMBL/GenBank/DDBJ whole genome shotgun (WGS) entry which is preliminary data.</text>
</comment>
<dbReference type="PROSITE" id="PS51318">
    <property type="entry name" value="TAT"/>
    <property type="match status" value="1"/>
</dbReference>
<evidence type="ECO:0000256" key="9">
    <source>
        <dbReference type="SAM" id="SignalP"/>
    </source>
</evidence>
<dbReference type="Gene3D" id="2.60.40.420">
    <property type="entry name" value="Cupredoxins - blue copper proteins"/>
    <property type="match status" value="1"/>
</dbReference>
<feature type="binding site" evidence="8">
    <location>
        <position position="108"/>
    </location>
    <ligand>
        <name>Cu cation</name>
        <dbReference type="ChEBI" id="CHEBI:23378"/>
    </ligand>
</feature>
<feature type="signal peptide" evidence="9">
    <location>
        <begin position="1"/>
        <end position="26"/>
    </location>
</feature>
<evidence type="ECO:0000256" key="5">
    <source>
        <dbReference type="ARBA" id="ARBA00022982"/>
    </source>
</evidence>
<keyword evidence="12" id="KW-1185">Reference proteome</keyword>
<dbReference type="InterPro" id="IPR008972">
    <property type="entry name" value="Cupredoxin"/>
</dbReference>
<dbReference type="GO" id="GO:0009055">
    <property type="term" value="F:electron transfer activity"/>
    <property type="evidence" value="ECO:0007669"/>
    <property type="project" value="InterPro"/>
</dbReference>
<dbReference type="InterPro" id="IPR012745">
    <property type="entry name" value="Pseudoazurin"/>
</dbReference>
<evidence type="ECO:0000256" key="4">
    <source>
        <dbReference type="ARBA" id="ARBA00022764"/>
    </source>
</evidence>
<feature type="binding site" evidence="8">
    <location>
        <position position="105"/>
    </location>
    <ligand>
        <name>Cu cation</name>
        <dbReference type="ChEBI" id="CHEBI:23378"/>
    </ligand>
</feature>
<accession>A0A7X0F9Z8</accession>
<keyword evidence="3 8" id="KW-0479">Metal-binding</keyword>
<comment type="subcellular location">
    <subcellularLocation>
        <location evidence="1">Periplasm</location>
    </subcellularLocation>
</comment>
<feature type="domain" description="Blue (type 1) copper" evidence="10">
    <location>
        <begin position="34"/>
        <end position="119"/>
    </location>
</feature>
<dbReference type="PRINTS" id="PR00156">
    <property type="entry name" value="COPPERBLUE"/>
</dbReference>
<dbReference type="RefSeq" id="WP_184700226.1">
    <property type="nucleotide sequence ID" value="NZ_BAABEG010000005.1"/>
</dbReference>
<evidence type="ECO:0000256" key="8">
    <source>
        <dbReference type="PIRSR" id="PIRSR602386-1"/>
    </source>
</evidence>
<dbReference type="InterPro" id="IPR002386">
    <property type="entry name" value="Amicyanin/Pseudoazurin"/>
</dbReference>
<keyword evidence="5" id="KW-0249">Electron transport</keyword>
<dbReference type="PRINTS" id="PR00155">
    <property type="entry name" value="AMICYANIN"/>
</dbReference>
<dbReference type="GO" id="GO:0005507">
    <property type="term" value="F:copper ion binding"/>
    <property type="evidence" value="ECO:0007669"/>
    <property type="project" value="UniProtKB-UniRule"/>
</dbReference>
<dbReference type="Pfam" id="PF00127">
    <property type="entry name" value="Copper-bind"/>
    <property type="match status" value="1"/>
</dbReference>
<dbReference type="EMBL" id="JACHOU010000009">
    <property type="protein sequence ID" value="MBB6355841.1"/>
    <property type="molecule type" value="Genomic_DNA"/>
</dbReference>